<dbReference type="EMBL" id="JBHSPH010000008">
    <property type="protein sequence ID" value="MFC5864035.1"/>
    <property type="molecule type" value="Genomic_DNA"/>
</dbReference>
<gene>
    <name evidence="2" type="ORF">ACFPT7_17145</name>
</gene>
<protein>
    <submittedName>
        <fullName evidence="2">Sigma 54-interacting transcriptional regulator</fullName>
    </submittedName>
</protein>
<keyword evidence="3" id="KW-1185">Reference proteome</keyword>
<dbReference type="Gene3D" id="3.40.50.300">
    <property type="entry name" value="P-loop containing nucleotide triphosphate hydrolases"/>
    <property type="match status" value="1"/>
</dbReference>
<evidence type="ECO:0000313" key="2">
    <source>
        <dbReference type="EMBL" id="MFC5864035.1"/>
    </source>
</evidence>
<sequence length="524" mass="58668">MSQTVPHSSRTSDSLPKTLGELRASKRYSEARLAHRSVKDELRENLITRLRDKETIFEGLVGYEDTVVPQVANAILSRQNFILLGLRGQAKSRILRSLTTLLDPLTPYVAGCEIRDNPYAPLCSRCRRLIAEQEEATPIAWMTPDDRYVEKLATPDVTVADLIGDLDPIKAARGGHDLASDLTMHYGLLPRANRGIFAVNELPDLAGKIQVALFNILQEGDIQIKGYPVRLALDVALVFSANPEDYTARGKIVTPLKDRIGSEIRTHYAATVEEGIAITQQEAWTDRGWGSVPGSTGSLDVQPFLREIIEQVAFLAREDRRVDKRSGVSQRLPISTLELVISNAERRALVHGERLIVPRITDLYAALPGITGKIELEYEGELRGADTIVREIIRSAIARVYDKYFSEVNTQQIEQWFHIGGALQIDDSDSSAAILEKLREIQGLMDKLSAVRIKGNEYAAQIVAAAEFLLEGLYAHKKLSRSEERGFTAPDRAQRREQRQATSDDEPEYEDWQKRRSGRRGSFN</sequence>
<evidence type="ECO:0000313" key="3">
    <source>
        <dbReference type="Proteomes" id="UP001596091"/>
    </source>
</evidence>
<accession>A0ABW1EIN1</accession>
<dbReference type="InterPro" id="IPR027417">
    <property type="entry name" value="P-loop_NTPase"/>
</dbReference>
<comment type="caution">
    <text evidence="2">The sequence shown here is derived from an EMBL/GenBank/DDBJ whole genome shotgun (WGS) entry which is preliminary data.</text>
</comment>
<feature type="compositionally biased region" description="Basic residues" evidence="1">
    <location>
        <begin position="515"/>
        <end position="524"/>
    </location>
</feature>
<dbReference type="SUPFAM" id="SSF52540">
    <property type="entry name" value="P-loop containing nucleoside triphosphate hydrolases"/>
    <property type="match status" value="1"/>
</dbReference>
<evidence type="ECO:0000256" key="1">
    <source>
        <dbReference type="SAM" id="MobiDB-lite"/>
    </source>
</evidence>
<dbReference type="PANTHER" id="PTHR30267:SF2">
    <property type="entry name" value="PROTEIN PRKA"/>
    <property type="match status" value="1"/>
</dbReference>
<proteinExistence type="predicted"/>
<organism evidence="2 3">
    <name type="scientific">Acidicapsa dinghuensis</name>
    <dbReference type="NCBI Taxonomy" id="2218256"/>
    <lineage>
        <taxon>Bacteria</taxon>
        <taxon>Pseudomonadati</taxon>
        <taxon>Acidobacteriota</taxon>
        <taxon>Terriglobia</taxon>
        <taxon>Terriglobales</taxon>
        <taxon>Acidobacteriaceae</taxon>
        <taxon>Acidicapsa</taxon>
    </lineage>
</organism>
<dbReference type="PANTHER" id="PTHR30267">
    <property type="entry name" value="PROTEIN KINASE PRKA"/>
    <property type="match status" value="1"/>
</dbReference>
<feature type="region of interest" description="Disordered" evidence="1">
    <location>
        <begin position="482"/>
        <end position="524"/>
    </location>
</feature>
<dbReference type="Proteomes" id="UP001596091">
    <property type="component" value="Unassembled WGS sequence"/>
</dbReference>
<reference evidence="3" key="1">
    <citation type="journal article" date="2019" name="Int. J. Syst. Evol. Microbiol.">
        <title>The Global Catalogue of Microorganisms (GCM) 10K type strain sequencing project: providing services to taxonomists for standard genome sequencing and annotation.</title>
        <authorList>
            <consortium name="The Broad Institute Genomics Platform"/>
            <consortium name="The Broad Institute Genome Sequencing Center for Infectious Disease"/>
            <person name="Wu L."/>
            <person name="Ma J."/>
        </authorList>
    </citation>
    <scope>NUCLEOTIDE SEQUENCE [LARGE SCALE GENOMIC DNA]</scope>
    <source>
        <strain evidence="3">JCM 4087</strain>
    </source>
</reference>
<feature type="compositionally biased region" description="Basic and acidic residues" evidence="1">
    <location>
        <begin position="482"/>
        <end position="499"/>
    </location>
</feature>
<dbReference type="RefSeq" id="WP_263341047.1">
    <property type="nucleotide sequence ID" value="NZ_JAGSYH010000006.1"/>
</dbReference>
<name>A0ABW1EIN1_9BACT</name>